<protein>
    <submittedName>
        <fullName evidence="1">Uncharacterized protein</fullName>
    </submittedName>
</protein>
<comment type="caution">
    <text evidence="1">The sequence shown here is derived from an EMBL/GenBank/DDBJ whole genome shotgun (WGS) entry which is preliminary data.</text>
</comment>
<proteinExistence type="predicted"/>
<keyword evidence="2" id="KW-1185">Reference proteome</keyword>
<organism evidence="1 2">
    <name type="scientific">Zophobas morio</name>
    <dbReference type="NCBI Taxonomy" id="2755281"/>
    <lineage>
        <taxon>Eukaryota</taxon>
        <taxon>Metazoa</taxon>
        <taxon>Ecdysozoa</taxon>
        <taxon>Arthropoda</taxon>
        <taxon>Hexapoda</taxon>
        <taxon>Insecta</taxon>
        <taxon>Pterygota</taxon>
        <taxon>Neoptera</taxon>
        <taxon>Endopterygota</taxon>
        <taxon>Coleoptera</taxon>
        <taxon>Polyphaga</taxon>
        <taxon>Cucujiformia</taxon>
        <taxon>Tenebrionidae</taxon>
        <taxon>Zophobas</taxon>
    </lineage>
</organism>
<dbReference type="AlphaFoldDB" id="A0AA38IQ10"/>
<accession>A0AA38IQ10</accession>
<reference evidence="1" key="1">
    <citation type="journal article" date="2023" name="G3 (Bethesda)">
        <title>Whole genome assemblies of Zophobas morio and Tenebrio molitor.</title>
        <authorList>
            <person name="Kaur S."/>
            <person name="Stinson S.A."/>
            <person name="diCenzo G.C."/>
        </authorList>
    </citation>
    <scope>NUCLEOTIDE SEQUENCE</scope>
    <source>
        <strain evidence="1">QUZm001</strain>
    </source>
</reference>
<dbReference type="EMBL" id="JALNTZ010000002">
    <property type="protein sequence ID" value="KAJ3661110.1"/>
    <property type="molecule type" value="Genomic_DNA"/>
</dbReference>
<dbReference type="Proteomes" id="UP001168821">
    <property type="component" value="Unassembled WGS sequence"/>
</dbReference>
<name>A0AA38IQ10_9CUCU</name>
<evidence type="ECO:0000313" key="2">
    <source>
        <dbReference type="Proteomes" id="UP001168821"/>
    </source>
</evidence>
<evidence type="ECO:0000313" key="1">
    <source>
        <dbReference type="EMBL" id="KAJ3661110.1"/>
    </source>
</evidence>
<gene>
    <name evidence="1" type="ORF">Zmor_005526</name>
</gene>
<sequence>MVGGAGAAPPGTRDDVTGRWFIVRTIIRRNGEGDVNGKRAGGNPCRIGHIACQEVRNFYARRGCGDQSAFRVETYWVLGAGKRWYTGQVENCSNYFFYTRSNSDEGRYFLAGTCFEGMTFGDGRK</sequence>